<sequence>MIMKTLGRFVLGFAFVVVPSFAFAGGGGPGEISFGAFVAGLFLFVILAVGISLLATAGGRRPKGGQR</sequence>
<evidence type="ECO:0000256" key="1">
    <source>
        <dbReference type="SAM" id="Phobius"/>
    </source>
</evidence>
<gene>
    <name evidence="2" type="ORF">A2669_02965</name>
</gene>
<organism evidence="2 3">
    <name type="scientific">Candidatus Yanofskybacteria bacterium RIFCSPHIGHO2_01_FULL_48_25b</name>
    <dbReference type="NCBI Taxonomy" id="1802672"/>
    <lineage>
        <taxon>Bacteria</taxon>
        <taxon>Candidatus Yanofskyibacteriota</taxon>
    </lineage>
</organism>
<keyword evidence="1" id="KW-1133">Transmembrane helix</keyword>
<reference evidence="2 3" key="1">
    <citation type="journal article" date="2016" name="Nat. Commun.">
        <title>Thousands of microbial genomes shed light on interconnected biogeochemical processes in an aquifer system.</title>
        <authorList>
            <person name="Anantharaman K."/>
            <person name="Brown C.T."/>
            <person name="Hug L.A."/>
            <person name="Sharon I."/>
            <person name="Castelle C.J."/>
            <person name="Probst A.J."/>
            <person name="Thomas B.C."/>
            <person name="Singh A."/>
            <person name="Wilkins M.J."/>
            <person name="Karaoz U."/>
            <person name="Brodie E.L."/>
            <person name="Williams K.H."/>
            <person name="Hubbard S.S."/>
            <person name="Banfield J.F."/>
        </authorList>
    </citation>
    <scope>NUCLEOTIDE SEQUENCE [LARGE SCALE GENOMIC DNA]</scope>
</reference>
<accession>A0A1F8F2R9</accession>
<dbReference type="Proteomes" id="UP000177605">
    <property type="component" value="Unassembled WGS sequence"/>
</dbReference>
<name>A0A1F8F2R9_9BACT</name>
<keyword evidence="1" id="KW-0812">Transmembrane</keyword>
<comment type="caution">
    <text evidence="2">The sequence shown here is derived from an EMBL/GenBank/DDBJ whole genome shotgun (WGS) entry which is preliminary data.</text>
</comment>
<evidence type="ECO:0000313" key="3">
    <source>
        <dbReference type="Proteomes" id="UP000177605"/>
    </source>
</evidence>
<evidence type="ECO:0000313" key="2">
    <source>
        <dbReference type="EMBL" id="OGN06579.1"/>
    </source>
</evidence>
<dbReference type="EMBL" id="MGJM01000013">
    <property type="protein sequence ID" value="OGN06579.1"/>
    <property type="molecule type" value="Genomic_DNA"/>
</dbReference>
<protein>
    <submittedName>
        <fullName evidence="2">Uncharacterized protein</fullName>
    </submittedName>
</protein>
<keyword evidence="1" id="KW-0472">Membrane</keyword>
<feature type="transmembrane region" description="Helical" evidence="1">
    <location>
        <begin position="34"/>
        <end position="57"/>
    </location>
</feature>
<dbReference type="AlphaFoldDB" id="A0A1F8F2R9"/>
<proteinExistence type="predicted"/>